<dbReference type="PROSITE" id="PS50010">
    <property type="entry name" value="DH_2"/>
    <property type="match status" value="1"/>
</dbReference>
<dbReference type="PANTHER" id="PTHR46572:SF1">
    <property type="entry name" value="RHO1 GUANINE NUCLEOTIDE EXCHANGE FACTOR TUS1"/>
    <property type="match status" value="1"/>
</dbReference>
<dbReference type="Gene3D" id="1.20.900.10">
    <property type="entry name" value="Dbl homology (DH) domain"/>
    <property type="match status" value="1"/>
</dbReference>
<dbReference type="Gene3D" id="2.30.29.30">
    <property type="entry name" value="Pleckstrin-homology domain (PH domain)/Phosphotyrosine-binding domain (PTB)"/>
    <property type="match status" value="1"/>
</dbReference>
<dbReference type="Pfam" id="PF00621">
    <property type="entry name" value="RhoGEF"/>
    <property type="match status" value="1"/>
</dbReference>
<keyword evidence="2" id="KW-0344">Guanine-nucleotide releasing factor</keyword>
<dbReference type="InterPro" id="IPR052233">
    <property type="entry name" value="Rho-type_GEFs"/>
</dbReference>
<dbReference type="STRING" id="933084.A0A067PWZ4"/>
<evidence type="ECO:0000256" key="1">
    <source>
        <dbReference type="ARBA" id="ARBA00022553"/>
    </source>
</evidence>
<protein>
    <recommendedName>
        <fullName evidence="9">DH domain-containing protein</fullName>
    </recommendedName>
</protein>
<feature type="domain" description="CNH" evidence="6">
    <location>
        <begin position="596"/>
        <end position="908"/>
    </location>
</feature>
<dbReference type="EMBL" id="KL197716">
    <property type="protein sequence ID" value="KDQ59244.1"/>
    <property type="molecule type" value="Genomic_DNA"/>
</dbReference>
<evidence type="ECO:0000259" key="5">
    <source>
        <dbReference type="PROSITE" id="PS50010"/>
    </source>
</evidence>
<evidence type="ECO:0000313" key="7">
    <source>
        <dbReference type="EMBL" id="KDQ59244.1"/>
    </source>
</evidence>
<proteinExistence type="predicted"/>
<dbReference type="SMART" id="SM00036">
    <property type="entry name" value="CNH"/>
    <property type="match status" value="1"/>
</dbReference>
<feature type="domain" description="DH" evidence="5">
    <location>
        <begin position="201"/>
        <end position="392"/>
    </location>
</feature>
<keyword evidence="8" id="KW-1185">Reference proteome</keyword>
<gene>
    <name evidence="7" type="ORF">JAAARDRAFT_192767</name>
</gene>
<evidence type="ECO:0008006" key="9">
    <source>
        <dbReference type="Google" id="ProtNLM"/>
    </source>
</evidence>
<dbReference type="Proteomes" id="UP000027265">
    <property type="component" value="Unassembled WGS sequence"/>
</dbReference>
<evidence type="ECO:0000259" key="6">
    <source>
        <dbReference type="PROSITE" id="PS50219"/>
    </source>
</evidence>
<accession>A0A067PWZ4</accession>
<dbReference type="PROSITE" id="PS50003">
    <property type="entry name" value="PH_DOMAIN"/>
    <property type="match status" value="1"/>
</dbReference>
<dbReference type="InterPro" id="IPR035899">
    <property type="entry name" value="DBL_dom_sf"/>
</dbReference>
<keyword evidence="1" id="KW-0597">Phosphoprotein</keyword>
<dbReference type="InterPro" id="IPR000219">
    <property type="entry name" value="DH_dom"/>
</dbReference>
<organism evidence="7 8">
    <name type="scientific">Jaapia argillacea MUCL 33604</name>
    <dbReference type="NCBI Taxonomy" id="933084"/>
    <lineage>
        <taxon>Eukaryota</taxon>
        <taxon>Fungi</taxon>
        <taxon>Dikarya</taxon>
        <taxon>Basidiomycota</taxon>
        <taxon>Agaricomycotina</taxon>
        <taxon>Agaricomycetes</taxon>
        <taxon>Agaricomycetidae</taxon>
        <taxon>Jaapiales</taxon>
        <taxon>Jaapiaceae</taxon>
        <taxon>Jaapia</taxon>
    </lineage>
</organism>
<dbReference type="InterPro" id="IPR001849">
    <property type="entry name" value="PH_domain"/>
</dbReference>
<name>A0A067PWZ4_9AGAM</name>
<evidence type="ECO:0000313" key="8">
    <source>
        <dbReference type="Proteomes" id="UP000027265"/>
    </source>
</evidence>
<dbReference type="CDD" id="cd00160">
    <property type="entry name" value="RhoGEF"/>
    <property type="match status" value="1"/>
</dbReference>
<evidence type="ECO:0000259" key="4">
    <source>
        <dbReference type="PROSITE" id="PS50003"/>
    </source>
</evidence>
<dbReference type="SMART" id="SM00233">
    <property type="entry name" value="PH"/>
    <property type="match status" value="1"/>
</dbReference>
<sequence length="958" mass="108014">MYDHLSRPNPRLNIPPGARPPVSPSPASAWTPYAFELAGPSNQNAGPGAYPWIDGQSPLSPSTPRSKLAPPARPRSRAASAYEPESAQMAFPEPQVYRSTSQRSNAPPPRHRASKSDLGPSPPPQRFYRAPSISSSTGEFSPRLTPAESVESLSDELSNLNLASEDGLNLFQAKELPIRDDAWHRLVPPEALQALDKKEIQRQSIIFEIIQSERDYVFDMQLVKDVFIQPLIASNPPILPKERMKGFVKEVFYNMDEILDFHRQMLGALFARQKDQHPLMQSVADIILDTALLFGTAYETYMKHYPLSWARHLSELRRNNDYRDFVEQCRQDPRLRKHDLKEFLFRPVSRLPRLTLLLKGMEHLTDPDHPDMETIPLVISILNDLIRSTQPGIDVAEGKVKFWNLCESLVYVRGEIVDMDLYEESRTLVYEGELARRQRSETDWHGWNDLYVALLDNHLLLTKEERSKNSDTVRRHIVSRPLPLEYLRLGAFDGAPENRKERSEENGGILDSLRFQYRPMYPFTIYHASSKSSRRYTLFAASEALRSKWREHLVNALGIRKVRQESNMWFAPYSLNDGFFRVPGARVQYNSGARWTGKITAAASFVSAGINYVAVGCTSGVYVAANIQGDPLTFTKVLNFSSVTSMVALQEFNKFLVHHESNLYCYSLDILARVSQDQSHRPGLDASFEKVAGDAGNVVFFRAGRLGHRTMVLCVCKSLLSTTLHALEAIHPDVNMTPRRQTGNSASFRAFSGPFSLPKDASNNITPLVKTVAVCGDRSIVVVDPTNMPNANVATVPDWSQSNNSTPMSNLKQRCDNAKSLGLVRCDTSELLVVYDELGCYITKHGTPSRSSGFIRWETKATSFASRNDLILLFSPQFIEIRNINHGRLVQVIEGQDIRLLHTGLKFDDSILVAMKGDKDDREGVSEMIMQLNPTSEINARAGSTTSNERIWDEWDMA</sequence>
<dbReference type="SUPFAM" id="SSF48065">
    <property type="entry name" value="DBL homology domain (DH-domain)"/>
    <property type="match status" value="1"/>
</dbReference>
<dbReference type="OrthoDB" id="2272012at2759"/>
<dbReference type="AlphaFoldDB" id="A0A067PWZ4"/>
<dbReference type="SUPFAM" id="SSF50729">
    <property type="entry name" value="PH domain-like"/>
    <property type="match status" value="1"/>
</dbReference>
<dbReference type="Pfam" id="PF15405">
    <property type="entry name" value="PH_5"/>
    <property type="match status" value="1"/>
</dbReference>
<dbReference type="Pfam" id="PF00780">
    <property type="entry name" value="CNH"/>
    <property type="match status" value="1"/>
</dbReference>
<dbReference type="InterPro" id="IPR041675">
    <property type="entry name" value="PH_5"/>
</dbReference>
<dbReference type="GO" id="GO:0005085">
    <property type="term" value="F:guanyl-nucleotide exchange factor activity"/>
    <property type="evidence" value="ECO:0007669"/>
    <property type="project" value="UniProtKB-KW"/>
</dbReference>
<dbReference type="PROSITE" id="PS50219">
    <property type="entry name" value="CNH"/>
    <property type="match status" value="1"/>
</dbReference>
<feature type="region of interest" description="Disordered" evidence="3">
    <location>
        <begin position="1"/>
        <end position="148"/>
    </location>
</feature>
<reference evidence="8" key="1">
    <citation type="journal article" date="2014" name="Proc. Natl. Acad. Sci. U.S.A.">
        <title>Extensive sampling of basidiomycete genomes demonstrates inadequacy of the white-rot/brown-rot paradigm for wood decay fungi.</title>
        <authorList>
            <person name="Riley R."/>
            <person name="Salamov A.A."/>
            <person name="Brown D.W."/>
            <person name="Nagy L.G."/>
            <person name="Floudas D."/>
            <person name="Held B.W."/>
            <person name="Levasseur A."/>
            <person name="Lombard V."/>
            <person name="Morin E."/>
            <person name="Otillar R."/>
            <person name="Lindquist E.A."/>
            <person name="Sun H."/>
            <person name="LaButti K.M."/>
            <person name="Schmutz J."/>
            <person name="Jabbour D."/>
            <person name="Luo H."/>
            <person name="Baker S.E."/>
            <person name="Pisabarro A.G."/>
            <person name="Walton J.D."/>
            <person name="Blanchette R.A."/>
            <person name="Henrissat B."/>
            <person name="Martin F."/>
            <person name="Cullen D."/>
            <person name="Hibbett D.S."/>
            <person name="Grigoriev I.V."/>
        </authorList>
    </citation>
    <scope>NUCLEOTIDE SEQUENCE [LARGE SCALE GENOMIC DNA]</scope>
    <source>
        <strain evidence="8">MUCL 33604</strain>
    </source>
</reference>
<dbReference type="PANTHER" id="PTHR46572">
    <property type="entry name" value="RHO1 GDP-GTP EXCHANGE PROTEIN 1-RELATED"/>
    <property type="match status" value="1"/>
</dbReference>
<evidence type="ECO:0000256" key="3">
    <source>
        <dbReference type="SAM" id="MobiDB-lite"/>
    </source>
</evidence>
<dbReference type="SMART" id="SM00325">
    <property type="entry name" value="RhoGEF"/>
    <property type="match status" value="1"/>
</dbReference>
<dbReference type="InterPro" id="IPR001180">
    <property type="entry name" value="CNH_dom"/>
</dbReference>
<evidence type="ECO:0000256" key="2">
    <source>
        <dbReference type="ARBA" id="ARBA00022658"/>
    </source>
</evidence>
<dbReference type="HOGENOM" id="CLU_005275_0_0_1"/>
<dbReference type="InterPro" id="IPR011993">
    <property type="entry name" value="PH-like_dom_sf"/>
</dbReference>
<feature type="domain" description="PH" evidence="4">
    <location>
        <begin position="427"/>
        <end position="558"/>
    </location>
</feature>
<dbReference type="InParanoid" id="A0A067PWZ4"/>